<reference evidence="1" key="1">
    <citation type="submission" date="2021-03" db="EMBL/GenBank/DDBJ databases">
        <title>Plesiomonas shigelloides zfcc0051, isolated from zebrafish feces.</title>
        <authorList>
            <person name="Vanderhoek Z."/>
            <person name="Gaulke C."/>
        </authorList>
    </citation>
    <scope>NUCLEOTIDE SEQUENCE</scope>
    <source>
        <strain evidence="1">Zfcc0051</strain>
    </source>
</reference>
<name>A0A8I2B362_PLESH</name>
<proteinExistence type="predicted"/>
<comment type="caution">
    <text evidence="1">The sequence shown here is derived from an EMBL/GenBank/DDBJ whole genome shotgun (WGS) entry which is preliminary data.</text>
</comment>
<evidence type="ECO:0000313" key="1">
    <source>
        <dbReference type="EMBL" id="MBO1106630.1"/>
    </source>
</evidence>
<dbReference type="Pfam" id="PF07661">
    <property type="entry name" value="MORN_2"/>
    <property type="match status" value="2"/>
</dbReference>
<dbReference type="RefSeq" id="WP_207541350.1">
    <property type="nucleotide sequence ID" value="NZ_JAFNAA010000001.1"/>
</dbReference>
<dbReference type="AlphaFoldDB" id="A0A8I2B362"/>
<evidence type="ECO:0008006" key="3">
    <source>
        <dbReference type="Google" id="ProtNLM"/>
    </source>
</evidence>
<dbReference type="Gene3D" id="3.90.930.1">
    <property type="match status" value="1"/>
</dbReference>
<accession>A0A8I2B362</accession>
<evidence type="ECO:0000313" key="2">
    <source>
        <dbReference type="Proteomes" id="UP000664658"/>
    </source>
</evidence>
<gene>
    <name evidence="1" type="ORF">J2R62_00085</name>
</gene>
<dbReference type="SUPFAM" id="SSF82185">
    <property type="entry name" value="Histone H3 K4-specific methyltransferase SET7/9 N-terminal domain"/>
    <property type="match status" value="2"/>
</dbReference>
<protein>
    <recommendedName>
        <fullName evidence="3">MORN repeat variant</fullName>
    </recommendedName>
</protein>
<dbReference type="Proteomes" id="UP000664658">
    <property type="component" value="Unassembled WGS sequence"/>
</dbReference>
<dbReference type="InterPro" id="IPR011652">
    <property type="entry name" value="MORN_2"/>
</dbReference>
<organism evidence="1 2">
    <name type="scientific">Plesiomonas shigelloides</name>
    <name type="common">Aeromonas shigelloides</name>
    <dbReference type="NCBI Taxonomy" id="703"/>
    <lineage>
        <taxon>Bacteria</taxon>
        <taxon>Pseudomonadati</taxon>
        <taxon>Pseudomonadota</taxon>
        <taxon>Gammaproteobacteria</taxon>
        <taxon>Enterobacterales</taxon>
        <taxon>Enterobacteriaceae</taxon>
        <taxon>Plesiomonas</taxon>
    </lineage>
</organism>
<dbReference type="EMBL" id="JAFNAA010000001">
    <property type="protein sequence ID" value="MBO1106630.1"/>
    <property type="molecule type" value="Genomic_DNA"/>
</dbReference>
<sequence length="853" mass="95422">MDFTLRSGYPMLFQSLDASSKNVMTPRAALRGLTVTILATLLSTSVAQATPSNAAAVIPTDTPASKTGAADTTAHQPAFPNISTLLAQGTLVHGPLPLLNNVYDKAEQTKRDLRFYLFENAVYPVTFPYGDKHPSEAKIWDRLDNLASSSPIKAVFYTDLDTGGEDEVIVMYEDASGQRLRAYGKNEATLAEGDWLTPPPPSANVQVPLTRLQPLLDTLAPTIKPFTVNQTRRALLAVPPQLYQARYDDSALTDPLLLALLHGPLLAKAKVQAVFDENGFALFRPRSADATNTPVELSQLGTREMGQVQTILLTVPEHTRPAAPAAATNTTTADKPMPASPYVLTALLRRQNVSCGSNFQSFILTEMRYQRADSLQQNPDEIEDTLLDGEQVRFIAQQCELRPERVVHFQQGIRHGQWQTWDRDYVLLLEQGEYVQGQRQGEWKLGRRQPFPPIYTSNNLWQGRYLNDQPQGLWKQTLIYHESIRGRDTPFAGGEKHYQNGVLHGAYQSYSLVMGKDANGENHVQLQLSEQGQQVNGNYEGVWRSGLADGGYTDTQYQNSQVNGEQREYDAEQRLIRISHLQGVERQGEEQLFYPSGQLKEISHYQNNARTGAQLMYHPNGQLAQVRHWQPLPVPENPKLCRGFSCLQDKDKPNSLLEGEQRDYDEQGLLVNVEYYQAGQRNGPSYSFSGARLTSSNRYRNDRNDGAISRYLTDAKSAPAQGDRLISYYDAQDNVPIGPLWLFAADGSLSALEQGCRQRSDPSDPDAVYSLPAAWRNATARCASQYRFSPTSQLNRLRYADDTANVQYEVLYDPQGNWLGLAQPLPDGEQRLHLRRQPDGSITQSRNPLYESL</sequence>